<accession>A0A8T2YJC0</accession>
<feature type="region of interest" description="Disordered" evidence="1">
    <location>
        <begin position="92"/>
        <end position="112"/>
    </location>
</feature>
<evidence type="ECO:0000313" key="3">
    <source>
        <dbReference type="EMBL" id="KAH8505210.1"/>
    </source>
</evidence>
<dbReference type="InterPro" id="IPR029064">
    <property type="entry name" value="Ribosomal_eL30-like_sf"/>
</dbReference>
<comment type="caution">
    <text evidence="3">The sequence shown here is derived from an EMBL/GenBank/DDBJ whole genome shotgun (WGS) entry which is preliminary data.</text>
</comment>
<name>A0A8T2YJC0_POPDE</name>
<evidence type="ECO:0000313" key="4">
    <source>
        <dbReference type="Proteomes" id="UP000807159"/>
    </source>
</evidence>
<gene>
    <name evidence="3" type="ORF">H0E87_012451</name>
</gene>
<dbReference type="PANTHER" id="PTHR46103:SF1">
    <property type="entry name" value="RRNA METHYLTRANSFERASE 1, MITOCHONDRIAL"/>
    <property type="match status" value="1"/>
</dbReference>
<dbReference type="GO" id="GO:0009507">
    <property type="term" value="C:chloroplast"/>
    <property type="evidence" value="ECO:0007669"/>
    <property type="project" value="TreeGrafter"/>
</dbReference>
<protein>
    <recommendedName>
        <fullName evidence="2">RNA 2-O ribose methyltransferase substrate binding domain-containing protein</fullName>
    </recommendedName>
</protein>
<dbReference type="InterPro" id="IPR047182">
    <property type="entry name" value="MRM1"/>
</dbReference>
<dbReference type="PANTHER" id="PTHR46103">
    <property type="entry name" value="RRNA METHYLTRANSFERASE 1, MITOCHONDRIAL"/>
    <property type="match status" value="1"/>
</dbReference>
<evidence type="ECO:0000256" key="1">
    <source>
        <dbReference type="SAM" id="MobiDB-lite"/>
    </source>
</evidence>
<sequence>MARARSISGGFRIRSVVHCSARSFSRLFSQRVREGSDVVRVGKSLAWLNCKKVKEAKGLERGSSGKSSHSSRWWPFLGGIGEEDKLSGCGYNEREDSVEGGEAEEELEENRGRKTWKEATESTVPKIVGEGVYGAGPVLAALSAGRREFYALYIQEGLDLSGNNWKKKDKKRFEKVLWMAKKTGLSTKEVSKHDLNMIVDNHPDQGLVLDASPLEFL</sequence>
<dbReference type="EMBL" id="JACEGQ020000006">
    <property type="protein sequence ID" value="KAH8505210.1"/>
    <property type="molecule type" value="Genomic_DNA"/>
</dbReference>
<dbReference type="AlphaFoldDB" id="A0A8T2YJC0"/>
<dbReference type="SMART" id="SM00967">
    <property type="entry name" value="SpoU_sub_bind"/>
    <property type="match status" value="1"/>
</dbReference>
<dbReference type="SUPFAM" id="SSF55315">
    <property type="entry name" value="L30e-like"/>
    <property type="match status" value="1"/>
</dbReference>
<evidence type="ECO:0000259" key="2">
    <source>
        <dbReference type="SMART" id="SM00967"/>
    </source>
</evidence>
<keyword evidence="4" id="KW-1185">Reference proteome</keyword>
<dbReference type="Proteomes" id="UP000807159">
    <property type="component" value="Chromosome 6"/>
</dbReference>
<feature type="compositionally biased region" description="Acidic residues" evidence="1">
    <location>
        <begin position="98"/>
        <end position="108"/>
    </location>
</feature>
<dbReference type="Pfam" id="PF08032">
    <property type="entry name" value="SpoU_sub_bind"/>
    <property type="match status" value="1"/>
</dbReference>
<dbReference type="GO" id="GO:0016435">
    <property type="term" value="F:rRNA (guanine) methyltransferase activity"/>
    <property type="evidence" value="ECO:0007669"/>
    <property type="project" value="TreeGrafter"/>
</dbReference>
<organism evidence="3 4">
    <name type="scientific">Populus deltoides</name>
    <name type="common">Eastern poplar</name>
    <name type="synonym">Eastern cottonwood</name>
    <dbReference type="NCBI Taxonomy" id="3696"/>
    <lineage>
        <taxon>Eukaryota</taxon>
        <taxon>Viridiplantae</taxon>
        <taxon>Streptophyta</taxon>
        <taxon>Embryophyta</taxon>
        <taxon>Tracheophyta</taxon>
        <taxon>Spermatophyta</taxon>
        <taxon>Magnoliopsida</taxon>
        <taxon>eudicotyledons</taxon>
        <taxon>Gunneridae</taxon>
        <taxon>Pentapetalae</taxon>
        <taxon>rosids</taxon>
        <taxon>fabids</taxon>
        <taxon>Malpighiales</taxon>
        <taxon>Salicaceae</taxon>
        <taxon>Saliceae</taxon>
        <taxon>Populus</taxon>
    </lineage>
</organism>
<dbReference type="Gene3D" id="3.30.1330.30">
    <property type="match status" value="1"/>
</dbReference>
<reference evidence="3" key="1">
    <citation type="journal article" date="2021" name="J. Hered.">
        <title>Genome Assembly of Salicaceae Populus deltoides (Eastern Cottonwood) I-69 Based on Nanopore Sequencing and Hi-C Technologies.</title>
        <authorList>
            <person name="Bai S."/>
            <person name="Wu H."/>
            <person name="Zhang J."/>
            <person name="Pan Z."/>
            <person name="Zhao W."/>
            <person name="Li Z."/>
            <person name="Tong C."/>
        </authorList>
    </citation>
    <scope>NUCLEOTIDE SEQUENCE</scope>
    <source>
        <tissue evidence="3">Leaf</tissue>
    </source>
</reference>
<dbReference type="InterPro" id="IPR013123">
    <property type="entry name" value="SpoU_subst-bd"/>
</dbReference>
<feature type="domain" description="RNA 2-O ribose methyltransferase substrate binding" evidence="2">
    <location>
        <begin position="131"/>
        <end position="217"/>
    </location>
</feature>
<proteinExistence type="predicted"/>